<dbReference type="InterPro" id="IPR023393">
    <property type="entry name" value="START-like_dom_sf"/>
</dbReference>
<dbReference type="PROSITE" id="PS00451">
    <property type="entry name" value="PATHOGENESIS_BETVI"/>
    <property type="match status" value="1"/>
</dbReference>
<dbReference type="GO" id="GO:0010427">
    <property type="term" value="F:abscisic acid binding"/>
    <property type="evidence" value="ECO:0007669"/>
    <property type="project" value="InterPro"/>
</dbReference>
<dbReference type="GO" id="GO:0038023">
    <property type="term" value="F:signaling receptor activity"/>
    <property type="evidence" value="ECO:0007669"/>
    <property type="project" value="InterPro"/>
</dbReference>
<keyword evidence="3" id="KW-0568">Pathogenesis-related protein</keyword>
<organism evidence="5 6">
    <name type="scientific">Trema orientale</name>
    <name type="common">Charcoal tree</name>
    <name type="synonym">Celtis orientalis</name>
    <dbReference type="NCBI Taxonomy" id="63057"/>
    <lineage>
        <taxon>Eukaryota</taxon>
        <taxon>Viridiplantae</taxon>
        <taxon>Streptophyta</taxon>
        <taxon>Embryophyta</taxon>
        <taxon>Tracheophyta</taxon>
        <taxon>Spermatophyta</taxon>
        <taxon>Magnoliopsida</taxon>
        <taxon>eudicotyledons</taxon>
        <taxon>Gunneridae</taxon>
        <taxon>Pentapetalae</taxon>
        <taxon>rosids</taxon>
        <taxon>fabids</taxon>
        <taxon>Rosales</taxon>
        <taxon>Cannabaceae</taxon>
        <taxon>Trema</taxon>
    </lineage>
</organism>
<accession>A0A2P5ERM9</accession>
<dbReference type="GO" id="GO:0009738">
    <property type="term" value="P:abscisic acid-activated signaling pathway"/>
    <property type="evidence" value="ECO:0007669"/>
    <property type="project" value="InterPro"/>
</dbReference>
<dbReference type="PRINTS" id="PR00634">
    <property type="entry name" value="BETALLERGEN"/>
</dbReference>
<dbReference type="InterPro" id="IPR000916">
    <property type="entry name" value="Bet_v_I/MLP"/>
</dbReference>
<evidence type="ECO:0000259" key="4">
    <source>
        <dbReference type="Pfam" id="PF00407"/>
    </source>
</evidence>
<name>A0A2P5ERM9_TREOI</name>
<evidence type="ECO:0000313" key="6">
    <source>
        <dbReference type="Proteomes" id="UP000237000"/>
    </source>
</evidence>
<dbReference type="InterPro" id="IPR024949">
    <property type="entry name" value="Bet_v_I_allergen"/>
</dbReference>
<dbReference type="InterPro" id="IPR050279">
    <property type="entry name" value="Plant_def-hormone_signal"/>
</dbReference>
<gene>
    <name evidence="5" type="ORF">TorRG33x02_160330</name>
</gene>
<dbReference type="Pfam" id="PF00407">
    <property type="entry name" value="Bet_v_1"/>
    <property type="match status" value="1"/>
</dbReference>
<dbReference type="FunFam" id="3.30.530.20:FF:000007">
    <property type="entry name" value="Major pollen allergen Bet v 1-A"/>
    <property type="match status" value="1"/>
</dbReference>
<protein>
    <submittedName>
        <fullName evidence="5">Bet v I type allergen</fullName>
    </submittedName>
</protein>
<dbReference type="GO" id="GO:0005634">
    <property type="term" value="C:nucleus"/>
    <property type="evidence" value="ECO:0007669"/>
    <property type="project" value="TreeGrafter"/>
</dbReference>
<dbReference type="PANTHER" id="PTHR31213">
    <property type="entry name" value="OS08G0374000 PROTEIN-RELATED"/>
    <property type="match status" value="1"/>
</dbReference>
<dbReference type="PANTHER" id="PTHR31213:SF55">
    <property type="entry name" value="STRESS-INDUCED PROTEIN SAM22"/>
    <property type="match status" value="1"/>
</dbReference>
<dbReference type="Gene3D" id="3.30.530.20">
    <property type="match status" value="2"/>
</dbReference>
<dbReference type="Proteomes" id="UP000237000">
    <property type="component" value="Unassembled WGS sequence"/>
</dbReference>
<dbReference type="GO" id="GO:0004864">
    <property type="term" value="F:protein phosphatase inhibitor activity"/>
    <property type="evidence" value="ECO:0007669"/>
    <property type="project" value="InterPro"/>
</dbReference>
<proteinExistence type="inferred from homology"/>
<dbReference type="InParanoid" id="A0A2P5ERM9"/>
<dbReference type="EMBL" id="JXTC01000108">
    <property type="protein sequence ID" value="PON88204.1"/>
    <property type="molecule type" value="Genomic_DNA"/>
</dbReference>
<dbReference type="SUPFAM" id="SSF55961">
    <property type="entry name" value="Bet v1-like"/>
    <property type="match status" value="2"/>
</dbReference>
<evidence type="ECO:0000313" key="5">
    <source>
        <dbReference type="EMBL" id="PON88204.1"/>
    </source>
</evidence>
<feature type="domain" description="Bet v I/Major latex protein" evidence="4">
    <location>
        <begin position="59"/>
        <end position="212"/>
    </location>
</feature>
<dbReference type="STRING" id="63057.A0A2P5ERM9"/>
<dbReference type="GO" id="GO:0005737">
    <property type="term" value="C:cytoplasm"/>
    <property type="evidence" value="ECO:0007669"/>
    <property type="project" value="TreeGrafter"/>
</dbReference>
<dbReference type="CDD" id="cd07816">
    <property type="entry name" value="Bet_v1-like"/>
    <property type="match status" value="1"/>
</dbReference>
<evidence type="ECO:0000256" key="1">
    <source>
        <dbReference type="ARBA" id="ARBA00009744"/>
    </source>
</evidence>
<evidence type="ECO:0000256" key="3">
    <source>
        <dbReference type="ARBA" id="ARBA00023265"/>
    </source>
</evidence>
<keyword evidence="6" id="KW-1185">Reference proteome</keyword>
<sequence>MGVYTYESETVSVIPPARLFKAFVLDADNLIPKLVPQAIKSVETLEGNGGLPSLQGCIMGVYTYESETVSVIPPARLFKAFVLDADNLIPKLVPQAIKSVETLEGNGGPGSIKKTTFGEGSHYTYVKHQVDGLDADNFTYSYSMIEGDVLGDGLEKISYQTKLVASADGGSIVKSTSTYHTKGDHEFKEENIKDGKEKVSHLFKAVEAYLVANPDAYN</sequence>
<dbReference type="OrthoDB" id="1858506at2759"/>
<keyword evidence="2" id="KW-0611">Plant defense</keyword>
<reference evidence="6" key="1">
    <citation type="submission" date="2016-06" db="EMBL/GenBank/DDBJ databases">
        <title>Parallel loss of symbiosis genes in relatives of nitrogen-fixing non-legume Parasponia.</title>
        <authorList>
            <person name="Van Velzen R."/>
            <person name="Holmer R."/>
            <person name="Bu F."/>
            <person name="Rutten L."/>
            <person name="Van Zeijl A."/>
            <person name="Liu W."/>
            <person name="Santuari L."/>
            <person name="Cao Q."/>
            <person name="Sharma T."/>
            <person name="Shen D."/>
            <person name="Roswanjaya Y."/>
            <person name="Wardhani T."/>
            <person name="Kalhor M.S."/>
            <person name="Jansen J."/>
            <person name="Van den Hoogen J."/>
            <person name="Gungor B."/>
            <person name="Hartog M."/>
            <person name="Hontelez J."/>
            <person name="Verver J."/>
            <person name="Yang W.-C."/>
            <person name="Schijlen E."/>
            <person name="Repin R."/>
            <person name="Schilthuizen M."/>
            <person name="Schranz E."/>
            <person name="Heidstra R."/>
            <person name="Miyata K."/>
            <person name="Fedorova E."/>
            <person name="Kohlen W."/>
            <person name="Bisseling T."/>
            <person name="Smit S."/>
            <person name="Geurts R."/>
        </authorList>
    </citation>
    <scope>NUCLEOTIDE SEQUENCE [LARGE SCALE GENOMIC DNA]</scope>
    <source>
        <strain evidence="6">cv. RG33-2</strain>
    </source>
</reference>
<comment type="similarity">
    <text evidence="1">Belongs to the BetVI family.</text>
</comment>
<dbReference type="AlphaFoldDB" id="A0A2P5ERM9"/>
<comment type="caution">
    <text evidence="5">The sequence shown here is derived from an EMBL/GenBank/DDBJ whole genome shotgun (WGS) entry which is preliminary data.</text>
</comment>
<evidence type="ECO:0000256" key="2">
    <source>
        <dbReference type="ARBA" id="ARBA00022821"/>
    </source>
</evidence>
<dbReference type="GO" id="GO:0006952">
    <property type="term" value="P:defense response"/>
    <property type="evidence" value="ECO:0007669"/>
    <property type="project" value="UniProtKB-KW"/>
</dbReference>